<accession>A0ABU8LT83</accession>
<dbReference type="RefSeq" id="WP_337337649.1">
    <property type="nucleotide sequence ID" value="NZ_JBBDGL010000001.1"/>
</dbReference>
<keyword evidence="5" id="KW-1185">Reference proteome</keyword>
<feature type="transmembrane region" description="Helical" evidence="2">
    <location>
        <begin position="498"/>
        <end position="517"/>
    </location>
</feature>
<sequence length="551" mass="60344">MRFAARFMLQAWWFELVLPRFGMASLAARGRNARMQHLARRFHALAVDLGGLMIKVGQFMSSRLDILPPEITSELEGLQDEVPAVDFESIRALAESELGMPLELAYAWVDPSPIAAASLGQVHRAQLSSVLAADAGFTAAVVKVQRPGIETIVEVDLAALRKIARWLSRVRIVSDHADMPTVVEEFAATSLQEIDYLQEASNADRFASDFAGETRVATPQIGWERTTRRVLTLSDVTAIKINDIDGLRAAAIDPAQVADELARVTFEQLFVAGFFHADPHPGNIFVTPRAGAVDGAGHEWDLTFIDFGMMGEIPDALRRGLQRLVVAVVARDGKGLVEGMQRIGVLLPAADTVDLERAMTELFDRFGGMAMTELQDVDPREMVDFADRFGDTIRELPFQLPENFLLVIRTISLVSGVCSALNPTFNMWTAVEPFANSLMRQQGAGTVKGFAKEAVSIAGVMAQLPRRMDELATRAERGQLAVQAPATERRLRTLERTARRIVSAVIFMALLIAGVLLRSSDAVFGTVLMALAVLPLLHAMFAGLVGRRSRD</sequence>
<dbReference type="PANTHER" id="PTHR10566">
    <property type="entry name" value="CHAPERONE-ACTIVITY OF BC1 COMPLEX CABC1 -RELATED"/>
    <property type="match status" value="1"/>
</dbReference>
<dbReference type="EMBL" id="JBBDGL010000001">
    <property type="protein sequence ID" value="MEJ1154870.1"/>
    <property type="molecule type" value="Genomic_DNA"/>
</dbReference>
<dbReference type="SUPFAM" id="SSF56112">
    <property type="entry name" value="Protein kinase-like (PK-like)"/>
    <property type="match status" value="1"/>
</dbReference>
<evidence type="ECO:0000256" key="2">
    <source>
        <dbReference type="SAM" id="Phobius"/>
    </source>
</evidence>
<comment type="caution">
    <text evidence="4">The sequence shown here is derived from an EMBL/GenBank/DDBJ whole genome shotgun (WGS) entry which is preliminary data.</text>
</comment>
<evidence type="ECO:0000256" key="1">
    <source>
        <dbReference type="ARBA" id="ARBA00009670"/>
    </source>
</evidence>
<name>A0ABU8LT83_9MICO</name>
<evidence type="ECO:0000313" key="4">
    <source>
        <dbReference type="EMBL" id="MEJ1154870.1"/>
    </source>
</evidence>
<evidence type="ECO:0000313" key="5">
    <source>
        <dbReference type="Proteomes" id="UP001368654"/>
    </source>
</evidence>
<dbReference type="InterPro" id="IPR050154">
    <property type="entry name" value="UbiB_kinase"/>
</dbReference>
<organism evidence="4 5">
    <name type="scientific">Microbacterium marmarense</name>
    <dbReference type="NCBI Taxonomy" id="3122051"/>
    <lineage>
        <taxon>Bacteria</taxon>
        <taxon>Bacillati</taxon>
        <taxon>Actinomycetota</taxon>
        <taxon>Actinomycetes</taxon>
        <taxon>Micrococcales</taxon>
        <taxon>Microbacteriaceae</taxon>
        <taxon>Microbacterium</taxon>
    </lineage>
</organism>
<dbReference type="Pfam" id="PF03109">
    <property type="entry name" value="ABC1"/>
    <property type="match status" value="1"/>
</dbReference>
<reference evidence="4 5" key="1">
    <citation type="submission" date="2024-02" db="EMBL/GenBank/DDBJ databases">
        <authorList>
            <person name="Saticioglu I.B."/>
        </authorList>
    </citation>
    <scope>NUCLEOTIDE SEQUENCE [LARGE SCALE GENOMIC DNA]</scope>
    <source>
        <strain evidence="4 5">Mu-86</strain>
    </source>
</reference>
<dbReference type="InterPro" id="IPR004147">
    <property type="entry name" value="ABC1_dom"/>
</dbReference>
<dbReference type="Proteomes" id="UP001368654">
    <property type="component" value="Unassembled WGS sequence"/>
</dbReference>
<evidence type="ECO:0000259" key="3">
    <source>
        <dbReference type="Pfam" id="PF03109"/>
    </source>
</evidence>
<gene>
    <name evidence="4" type="ORF">WDU96_04540</name>
</gene>
<comment type="similarity">
    <text evidence="1">Belongs to the protein kinase superfamily. ADCK protein kinase family.</text>
</comment>
<dbReference type="InterPro" id="IPR011009">
    <property type="entry name" value="Kinase-like_dom_sf"/>
</dbReference>
<feature type="transmembrane region" description="Helical" evidence="2">
    <location>
        <begin position="523"/>
        <end position="545"/>
    </location>
</feature>
<protein>
    <submittedName>
        <fullName evidence="4">AarF/UbiB family protein</fullName>
    </submittedName>
</protein>
<keyword evidence="2" id="KW-1133">Transmembrane helix</keyword>
<dbReference type="CDD" id="cd05121">
    <property type="entry name" value="ABC1_ADCK3-like"/>
    <property type="match status" value="1"/>
</dbReference>
<feature type="domain" description="ABC1 atypical kinase-like" evidence="3">
    <location>
        <begin position="78"/>
        <end position="338"/>
    </location>
</feature>
<dbReference type="PANTHER" id="PTHR10566:SF113">
    <property type="entry name" value="PROTEIN ACTIVITY OF BC1 COMPLEX KINASE 7, CHLOROPLASTIC"/>
    <property type="match status" value="1"/>
</dbReference>
<proteinExistence type="inferred from homology"/>
<keyword evidence="2" id="KW-0472">Membrane</keyword>
<keyword evidence="2" id="KW-0812">Transmembrane</keyword>